<accession>A0A523W2K8</accession>
<dbReference type="SUPFAM" id="SSF51905">
    <property type="entry name" value="FAD/NAD(P)-binding domain"/>
    <property type="match status" value="1"/>
</dbReference>
<comment type="cofactor">
    <cofactor evidence="1">
        <name>FAD</name>
        <dbReference type="ChEBI" id="CHEBI:57692"/>
    </cofactor>
</comment>
<keyword evidence="2" id="KW-0285">Flavoprotein</keyword>
<comment type="caution">
    <text evidence="5">The sequence shown here is derived from an EMBL/GenBank/DDBJ whole genome shotgun (WGS) entry which is preliminary data.</text>
</comment>
<protein>
    <submittedName>
        <fullName evidence="5">NAD(P)/FAD-dependent oxidoreductase</fullName>
    </submittedName>
</protein>
<sequence length="414" mass="45712">MQVVIIGNGVAGNSVCSAIREVNQRARITLVSEELYPAYSACVLGEYLGGEIQRGRVFLKRIKDYRQQGIRILLGRRAIKIDVKNRKVYLEKKKILYDRLIVASGAESLIPAVDGTTREGVFSFKSLRDADRILAYRARRVVVVGSGPIGVEVSCALRRRNREVYLVELLDWVLPQVLDQKPALRVQRILEGHGIKVVTGEKVEKIRGNHRVRGILTNKREIKCEMVVMAGGMRPRVSLARKAGAELGELGGIKVNGRMQTNLPGVYACGDCAETPDPVSGETALIMLWHNARRQGMVAGYNCAGVRKEYPGSTNVVNVNVFEVPVFSIGSPVSALAGGGIEVIEKDRPHYYGRVVVADGKIRGAQFIGETEDMGVLLPAVRKRCSLENVKKIVDSPELLSLAPWYHKIKKYLT</sequence>
<dbReference type="Proteomes" id="UP000319130">
    <property type="component" value="Unassembled WGS sequence"/>
</dbReference>
<gene>
    <name evidence="5" type="ORF">E3J48_05775</name>
</gene>
<name>A0A523W2K8_UNCAE</name>
<dbReference type="Pfam" id="PF07992">
    <property type="entry name" value="Pyr_redox_2"/>
    <property type="match status" value="1"/>
</dbReference>
<dbReference type="PRINTS" id="PR00368">
    <property type="entry name" value="FADPNR"/>
</dbReference>
<organism evidence="5 6">
    <name type="scientific">Aerophobetes bacterium</name>
    <dbReference type="NCBI Taxonomy" id="2030807"/>
    <lineage>
        <taxon>Bacteria</taxon>
        <taxon>Candidatus Aerophobota</taxon>
    </lineage>
</organism>
<dbReference type="PRINTS" id="PR00469">
    <property type="entry name" value="PNDRDTASEII"/>
</dbReference>
<dbReference type="Gene3D" id="3.30.390.30">
    <property type="match status" value="1"/>
</dbReference>
<proteinExistence type="predicted"/>
<dbReference type="InterPro" id="IPR016156">
    <property type="entry name" value="FAD/NAD-linked_Rdtase_dimer_sf"/>
</dbReference>
<feature type="domain" description="FAD/NAD(P)-binding" evidence="4">
    <location>
        <begin position="1"/>
        <end position="296"/>
    </location>
</feature>
<dbReference type="EMBL" id="SOIZ01000256">
    <property type="protein sequence ID" value="TET61268.1"/>
    <property type="molecule type" value="Genomic_DNA"/>
</dbReference>
<evidence type="ECO:0000256" key="3">
    <source>
        <dbReference type="ARBA" id="ARBA00022827"/>
    </source>
</evidence>
<keyword evidence="3" id="KW-0274">FAD</keyword>
<evidence type="ECO:0000313" key="5">
    <source>
        <dbReference type="EMBL" id="TET61268.1"/>
    </source>
</evidence>
<evidence type="ECO:0000256" key="2">
    <source>
        <dbReference type="ARBA" id="ARBA00022630"/>
    </source>
</evidence>
<evidence type="ECO:0000259" key="4">
    <source>
        <dbReference type="Pfam" id="PF07992"/>
    </source>
</evidence>
<dbReference type="PANTHER" id="PTHR43429:SF3">
    <property type="entry name" value="NITRITE REDUCTASE [NAD(P)H]"/>
    <property type="match status" value="1"/>
</dbReference>
<evidence type="ECO:0000256" key="1">
    <source>
        <dbReference type="ARBA" id="ARBA00001974"/>
    </source>
</evidence>
<reference evidence="5 6" key="1">
    <citation type="submission" date="2019-03" db="EMBL/GenBank/DDBJ databases">
        <title>Metabolic potential of uncultured bacteria and archaea associated with petroleum seepage in deep-sea sediments.</title>
        <authorList>
            <person name="Dong X."/>
            <person name="Hubert C."/>
        </authorList>
    </citation>
    <scope>NUCLEOTIDE SEQUENCE [LARGE SCALE GENOMIC DNA]</scope>
    <source>
        <strain evidence="5">E29_bin52</strain>
    </source>
</reference>
<dbReference type="InterPro" id="IPR036188">
    <property type="entry name" value="FAD/NAD-bd_sf"/>
</dbReference>
<dbReference type="PANTHER" id="PTHR43429">
    <property type="entry name" value="PYRIDINE NUCLEOTIDE-DISULFIDE OXIDOREDUCTASE DOMAIN-CONTAINING"/>
    <property type="match status" value="1"/>
</dbReference>
<dbReference type="InterPro" id="IPR023753">
    <property type="entry name" value="FAD/NAD-binding_dom"/>
</dbReference>
<dbReference type="InterPro" id="IPR050260">
    <property type="entry name" value="FAD-bd_OxRdtase"/>
</dbReference>
<dbReference type="AlphaFoldDB" id="A0A523W2K8"/>
<dbReference type="Gene3D" id="3.50.50.60">
    <property type="entry name" value="FAD/NAD(P)-binding domain"/>
    <property type="match status" value="2"/>
</dbReference>
<evidence type="ECO:0000313" key="6">
    <source>
        <dbReference type="Proteomes" id="UP000319130"/>
    </source>
</evidence>
<dbReference type="GO" id="GO:0016491">
    <property type="term" value="F:oxidoreductase activity"/>
    <property type="evidence" value="ECO:0007669"/>
    <property type="project" value="InterPro"/>
</dbReference>